<proteinExistence type="predicted"/>
<feature type="domain" description="Helicase XPB/Ssl2 N-terminal" evidence="1">
    <location>
        <begin position="364"/>
        <end position="484"/>
    </location>
</feature>
<comment type="caution">
    <text evidence="2">The sequence shown here is derived from an EMBL/GenBank/DDBJ whole genome shotgun (WGS) entry which is preliminary data.</text>
</comment>
<evidence type="ECO:0000313" key="3">
    <source>
        <dbReference type="Proteomes" id="UP001139263"/>
    </source>
</evidence>
<sequence length="563" mass="63472">MSLPYVLLSLGAKQLRVLQNILQMKEGSKDRNQLALAIAERLLTKEGFLLVWNSLSSLVQRVYMAALFEIQADGYTMAIPAVRLLPTLLEYFPEDRATLQNALEQLVGVGMLSRAETWYVGEAYSLPEEMKEMVVPHIVELLMDETPRVANDTAVVGEINILERYGRMFIRDIARFTIYLTKYPLPLTKASIPYKRELPKLKSYLRTMQIEGIKGTGSWEAVPFGVVASIFVLEDMGVIDRSSDTVRLHGKALHRFLMMSDEALREQLMASLPRLVGGLHPHVMAVLSVWLRQLPQGEWLSLDRAIGGLLILQPMEHPPSWSNSLDHFIRIASACGLIEIGRHVEYGFLVRIPKWSESVSEEFFVQPNLDILVPEEAPTCVHFLVGELAELKRADEMSAYHLTRDSVLLLCDRGWQMEDIERALTTFSATAPAKSVIRSVEDWVAAYDRAVLWDVLLLRFASADLFHAFVTDQRTKHCIVQRIAQEAVIVLRAQEAQVRQVLSELGAPPPQQVRMAPGEENYVHAKQSRTGSLLRKGTKEDQVALGVLTSPQIMEIVQKTLRA</sequence>
<dbReference type="RefSeq" id="WP_241712428.1">
    <property type="nucleotide sequence ID" value="NZ_JALBUF010000002.1"/>
</dbReference>
<organism evidence="2 3">
    <name type="scientific">Sulfoacidibacillus ferrooxidans</name>
    <dbReference type="NCBI Taxonomy" id="2005001"/>
    <lineage>
        <taxon>Bacteria</taxon>
        <taxon>Bacillati</taxon>
        <taxon>Bacillota</taxon>
        <taxon>Bacilli</taxon>
        <taxon>Bacillales</taxon>
        <taxon>Alicyclobacillaceae</taxon>
        <taxon>Sulfoacidibacillus</taxon>
    </lineage>
</organism>
<dbReference type="AlphaFoldDB" id="A0A9X1V8M0"/>
<dbReference type="Proteomes" id="UP001139263">
    <property type="component" value="Unassembled WGS sequence"/>
</dbReference>
<gene>
    <name evidence="2" type="ORF">MM817_01094</name>
</gene>
<dbReference type="InterPro" id="IPR032830">
    <property type="entry name" value="XPB/Ssl2_N"/>
</dbReference>
<name>A0A9X1V8M0_9BACL</name>
<evidence type="ECO:0000259" key="1">
    <source>
        <dbReference type="Pfam" id="PF13625"/>
    </source>
</evidence>
<dbReference type="Pfam" id="PF13625">
    <property type="entry name" value="Helicase_C_3"/>
    <property type="match status" value="1"/>
</dbReference>
<accession>A0A9X1V8M0</accession>
<evidence type="ECO:0000313" key="2">
    <source>
        <dbReference type="EMBL" id="MCI0182825.1"/>
    </source>
</evidence>
<reference evidence="2" key="1">
    <citation type="submission" date="2022-03" db="EMBL/GenBank/DDBJ databases">
        <title>Draft Genome Sequence of Firmicute Strain S0AB, a Heterotrophic Iron/Sulfur-Oxidizing Extreme Acidophile.</title>
        <authorList>
            <person name="Vergara E."/>
            <person name="Pakostova E."/>
            <person name="Johnson D.B."/>
            <person name="Holmes D.S."/>
        </authorList>
    </citation>
    <scope>NUCLEOTIDE SEQUENCE</scope>
    <source>
        <strain evidence="2">S0AB</strain>
    </source>
</reference>
<keyword evidence="3" id="KW-1185">Reference proteome</keyword>
<protein>
    <recommendedName>
        <fullName evidence="1">Helicase XPB/Ssl2 N-terminal domain-containing protein</fullName>
    </recommendedName>
</protein>
<dbReference type="EMBL" id="JALBUF010000002">
    <property type="protein sequence ID" value="MCI0182825.1"/>
    <property type="molecule type" value="Genomic_DNA"/>
</dbReference>